<sequence length="244" mass="27647">MIILFEMVECGDEGKDRDPSDSTGQEEETDSKDDSGNGRSVSEQRQSMDSSGAIQSSTIQNQHVNPNDQDMVMLGSKQQKRQMKKLQKDLEKLDKVQHKIRKNHKDIKKKMLQISTLAKECKHDIIKTTKASHQTDEQLTKPKRVKEETLTIRDPQDIQKIKMEHVEGKGKGVESQDWKKQSMFEGLPTAQMPSSSQVASMQRRPYFRAESSGMQSNPGSPSTNLGDNIKKEETESHEDADESE</sequence>
<evidence type="ECO:0000256" key="1">
    <source>
        <dbReference type="SAM" id="MobiDB-lite"/>
    </source>
</evidence>
<protein>
    <submittedName>
        <fullName evidence="3">Uncharacterized protein</fullName>
    </submittedName>
</protein>
<keyword evidence="2" id="KW-1185">Reference proteome</keyword>
<feature type="compositionally biased region" description="Basic and acidic residues" evidence="1">
    <location>
        <begin position="165"/>
        <end position="182"/>
    </location>
</feature>
<evidence type="ECO:0000313" key="3">
    <source>
        <dbReference type="WBParaSite" id="scf7180000417174.g993"/>
    </source>
</evidence>
<dbReference type="Proteomes" id="UP000887560">
    <property type="component" value="Unplaced"/>
</dbReference>
<dbReference type="WBParaSite" id="scf7180000417174.g993">
    <property type="protein sequence ID" value="scf7180000417174.g993"/>
    <property type="gene ID" value="scf7180000417174.g993"/>
</dbReference>
<feature type="region of interest" description="Disordered" evidence="1">
    <location>
        <begin position="128"/>
        <end position="147"/>
    </location>
</feature>
<feature type="compositionally biased region" description="Polar residues" evidence="1">
    <location>
        <begin position="212"/>
        <end position="226"/>
    </location>
</feature>
<feature type="region of interest" description="Disordered" evidence="1">
    <location>
        <begin position="7"/>
        <end position="86"/>
    </location>
</feature>
<proteinExistence type="predicted"/>
<accession>A0A915NCV1</accession>
<feature type="compositionally biased region" description="Polar residues" evidence="1">
    <location>
        <begin position="191"/>
        <end position="200"/>
    </location>
</feature>
<dbReference type="AlphaFoldDB" id="A0A915NCV1"/>
<organism evidence="2 3">
    <name type="scientific">Meloidogyne floridensis</name>
    <dbReference type="NCBI Taxonomy" id="298350"/>
    <lineage>
        <taxon>Eukaryota</taxon>
        <taxon>Metazoa</taxon>
        <taxon>Ecdysozoa</taxon>
        <taxon>Nematoda</taxon>
        <taxon>Chromadorea</taxon>
        <taxon>Rhabditida</taxon>
        <taxon>Tylenchina</taxon>
        <taxon>Tylenchomorpha</taxon>
        <taxon>Tylenchoidea</taxon>
        <taxon>Meloidogynidae</taxon>
        <taxon>Meloidogyninae</taxon>
        <taxon>Meloidogyne</taxon>
    </lineage>
</organism>
<feature type="compositionally biased region" description="Polar residues" evidence="1">
    <location>
        <begin position="37"/>
        <end position="68"/>
    </location>
</feature>
<feature type="compositionally biased region" description="Acidic residues" evidence="1">
    <location>
        <begin position="235"/>
        <end position="244"/>
    </location>
</feature>
<reference evidence="3" key="1">
    <citation type="submission" date="2022-11" db="UniProtKB">
        <authorList>
            <consortium name="WormBaseParasite"/>
        </authorList>
    </citation>
    <scope>IDENTIFICATION</scope>
</reference>
<name>A0A915NCV1_9BILA</name>
<feature type="region of interest" description="Disordered" evidence="1">
    <location>
        <begin position="165"/>
        <end position="244"/>
    </location>
</feature>
<evidence type="ECO:0000313" key="2">
    <source>
        <dbReference type="Proteomes" id="UP000887560"/>
    </source>
</evidence>